<gene>
    <name evidence="1" type="ORF">RRG08_003134</name>
</gene>
<dbReference type="AlphaFoldDB" id="A0AAE1EAR7"/>
<sequence length="167" mass="18943">MNRILSHGGLCTIKEQLEELYKNGTLEELKAQIQGGKRLWAKSVEKGKHVVMADMKLLANMILKMRSVTLDDTICGKSLQERDHFETLSGAIRSLTTIETGSIKAGLKLQIGYLLMKLIKITKGYYIQIGKVDESVEVDQFAAVLDLNWDYIFYEAQVECEQRRTTV</sequence>
<evidence type="ECO:0000313" key="1">
    <source>
        <dbReference type="EMBL" id="KAK3800729.1"/>
    </source>
</evidence>
<comment type="caution">
    <text evidence="1">The sequence shown here is derived from an EMBL/GenBank/DDBJ whole genome shotgun (WGS) entry which is preliminary data.</text>
</comment>
<accession>A0AAE1EAR7</accession>
<proteinExistence type="predicted"/>
<dbReference type="Proteomes" id="UP001283361">
    <property type="component" value="Unassembled WGS sequence"/>
</dbReference>
<name>A0AAE1EAR7_9GAST</name>
<organism evidence="1 2">
    <name type="scientific">Elysia crispata</name>
    <name type="common">lettuce slug</name>
    <dbReference type="NCBI Taxonomy" id="231223"/>
    <lineage>
        <taxon>Eukaryota</taxon>
        <taxon>Metazoa</taxon>
        <taxon>Spiralia</taxon>
        <taxon>Lophotrochozoa</taxon>
        <taxon>Mollusca</taxon>
        <taxon>Gastropoda</taxon>
        <taxon>Heterobranchia</taxon>
        <taxon>Euthyneura</taxon>
        <taxon>Panpulmonata</taxon>
        <taxon>Sacoglossa</taxon>
        <taxon>Placobranchoidea</taxon>
        <taxon>Plakobranchidae</taxon>
        <taxon>Elysia</taxon>
    </lineage>
</organism>
<reference evidence="1" key="1">
    <citation type="journal article" date="2023" name="G3 (Bethesda)">
        <title>A reference genome for the long-term kleptoplast-retaining sea slug Elysia crispata morphotype clarki.</title>
        <authorList>
            <person name="Eastman K.E."/>
            <person name="Pendleton A.L."/>
            <person name="Shaikh M.A."/>
            <person name="Suttiyut T."/>
            <person name="Ogas R."/>
            <person name="Tomko P."/>
            <person name="Gavelis G."/>
            <person name="Widhalm J.R."/>
            <person name="Wisecaver J.H."/>
        </authorList>
    </citation>
    <scope>NUCLEOTIDE SEQUENCE</scope>
    <source>
        <strain evidence="1">ECLA1</strain>
    </source>
</reference>
<dbReference type="EMBL" id="JAWDGP010000422">
    <property type="protein sequence ID" value="KAK3800729.1"/>
    <property type="molecule type" value="Genomic_DNA"/>
</dbReference>
<protein>
    <submittedName>
        <fullName evidence="1">Uncharacterized protein</fullName>
    </submittedName>
</protein>
<keyword evidence="2" id="KW-1185">Reference proteome</keyword>
<evidence type="ECO:0000313" key="2">
    <source>
        <dbReference type="Proteomes" id="UP001283361"/>
    </source>
</evidence>